<name>A0ABR2G9B8_9ROSI</name>
<dbReference type="Proteomes" id="UP001472677">
    <property type="component" value="Unassembled WGS sequence"/>
</dbReference>
<protein>
    <submittedName>
        <fullName evidence="1">Uncharacterized protein</fullName>
    </submittedName>
</protein>
<evidence type="ECO:0000313" key="1">
    <source>
        <dbReference type="EMBL" id="KAK8597174.1"/>
    </source>
</evidence>
<dbReference type="EMBL" id="JBBPBM010000002">
    <property type="protein sequence ID" value="KAK8597174.1"/>
    <property type="molecule type" value="Genomic_DNA"/>
</dbReference>
<comment type="caution">
    <text evidence="1">The sequence shown here is derived from an EMBL/GenBank/DDBJ whole genome shotgun (WGS) entry which is preliminary data.</text>
</comment>
<keyword evidence="2" id="KW-1185">Reference proteome</keyword>
<evidence type="ECO:0000313" key="2">
    <source>
        <dbReference type="Proteomes" id="UP001472677"/>
    </source>
</evidence>
<organism evidence="1 2">
    <name type="scientific">Hibiscus sabdariffa</name>
    <name type="common">roselle</name>
    <dbReference type="NCBI Taxonomy" id="183260"/>
    <lineage>
        <taxon>Eukaryota</taxon>
        <taxon>Viridiplantae</taxon>
        <taxon>Streptophyta</taxon>
        <taxon>Embryophyta</taxon>
        <taxon>Tracheophyta</taxon>
        <taxon>Spermatophyta</taxon>
        <taxon>Magnoliopsida</taxon>
        <taxon>eudicotyledons</taxon>
        <taxon>Gunneridae</taxon>
        <taxon>Pentapetalae</taxon>
        <taxon>rosids</taxon>
        <taxon>malvids</taxon>
        <taxon>Malvales</taxon>
        <taxon>Malvaceae</taxon>
        <taxon>Malvoideae</taxon>
        <taxon>Hibiscus</taxon>
    </lineage>
</organism>
<reference evidence="1 2" key="1">
    <citation type="journal article" date="2024" name="G3 (Bethesda)">
        <title>Genome assembly of Hibiscus sabdariffa L. provides insights into metabolisms of medicinal natural products.</title>
        <authorList>
            <person name="Kim T."/>
        </authorList>
    </citation>
    <scope>NUCLEOTIDE SEQUENCE [LARGE SCALE GENOMIC DNA]</scope>
    <source>
        <strain evidence="1">TK-2024</strain>
        <tissue evidence="1">Old leaves</tissue>
    </source>
</reference>
<sequence>MLLLCQRLRQGINNVVICMYLSYFHISSDGMEVAKNMFGSLMRSGFLCLRNDSIVVTIEFYSIRLVVESATVSCFELFQLTVPPFRQNIESDCDRGSSLLVWKLANLHLDLPDID</sequence>
<accession>A0ABR2G9B8</accession>
<proteinExistence type="predicted"/>
<gene>
    <name evidence="1" type="ORF">V6N12_065650</name>
</gene>